<dbReference type="EMBL" id="LT629701">
    <property type="protein sequence ID" value="SDM70123.1"/>
    <property type="molecule type" value="Genomic_DNA"/>
</dbReference>
<dbReference type="STRING" id="211114.SAMN04489726_2971"/>
<evidence type="ECO:0000313" key="2">
    <source>
        <dbReference type="Proteomes" id="UP000183376"/>
    </source>
</evidence>
<keyword evidence="2" id="KW-1185">Reference proteome</keyword>
<proteinExistence type="predicted"/>
<sequence>MTNANVGRGAKPSARLDPQIFFWQPENGARHAIPGAHADYELGEQGQSLCGQPVRIRPAPESEWIAFPTCDKCWQAAKSLLGELKSVRPRLW</sequence>
<dbReference type="AlphaFoldDB" id="A0A1G9VDH2"/>
<organism evidence="1 2">
    <name type="scientific">Allokutzneria albata</name>
    <name type="common">Kibdelosporangium albatum</name>
    <dbReference type="NCBI Taxonomy" id="211114"/>
    <lineage>
        <taxon>Bacteria</taxon>
        <taxon>Bacillati</taxon>
        <taxon>Actinomycetota</taxon>
        <taxon>Actinomycetes</taxon>
        <taxon>Pseudonocardiales</taxon>
        <taxon>Pseudonocardiaceae</taxon>
        <taxon>Allokutzneria</taxon>
    </lineage>
</organism>
<accession>A0A1G9VDH2</accession>
<dbReference type="RefSeq" id="WP_030429546.1">
    <property type="nucleotide sequence ID" value="NZ_JOEF01000007.1"/>
</dbReference>
<dbReference type="OrthoDB" id="3556580at2"/>
<protein>
    <submittedName>
        <fullName evidence="1">Zinc-finger</fullName>
    </submittedName>
</protein>
<dbReference type="Pfam" id="PF16827">
    <property type="entry name" value="zf-HC3"/>
    <property type="match status" value="1"/>
</dbReference>
<keyword evidence="1" id="KW-0862">Zinc</keyword>
<keyword evidence="1" id="KW-0863">Zinc-finger</keyword>
<dbReference type="Gene3D" id="2.30.30.990">
    <property type="entry name" value="Malonyl-[acyl-carrier protein] O-methyltransferase, zinc-finger motif"/>
    <property type="match status" value="1"/>
</dbReference>
<evidence type="ECO:0000313" key="1">
    <source>
        <dbReference type="EMBL" id="SDM70123.1"/>
    </source>
</evidence>
<name>A0A1G9VDH2_ALLAB</name>
<gene>
    <name evidence="1" type="ORF">SAMN04489726_2971</name>
</gene>
<dbReference type="InterPro" id="IPR031795">
    <property type="entry name" value="Zf-HC3"/>
</dbReference>
<dbReference type="Proteomes" id="UP000183376">
    <property type="component" value="Chromosome I"/>
</dbReference>
<dbReference type="GO" id="GO:0008270">
    <property type="term" value="F:zinc ion binding"/>
    <property type="evidence" value="ECO:0007669"/>
    <property type="project" value="UniProtKB-KW"/>
</dbReference>
<keyword evidence="1" id="KW-0479">Metal-binding</keyword>
<reference evidence="1 2" key="1">
    <citation type="submission" date="2016-10" db="EMBL/GenBank/DDBJ databases">
        <authorList>
            <person name="de Groot N.N."/>
        </authorList>
    </citation>
    <scope>NUCLEOTIDE SEQUENCE [LARGE SCALE GENOMIC DNA]</scope>
    <source>
        <strain evidence="1 2">DSM 44149</strain>
    </source>
</reference>